<dbReference type="RefSeq" id="WP_133556629.1">
    <property type="nucleotide sequence ID" value="NZ_SNYF01000007.1"/>
</dbReference>
<gene>
    <name evidence="2" type="ORF">DFQ04_2704</name>
</gene>
<feature type="chain" id="PRO_5020218037" evidence="1">
    <location>
        <begin position="21"/>
        <end position="271"/>
    </location>
</feature>
<sequence length="271" mass="30651">MRKINFLAIALLFLVGKGFAQTTETEQEGKTKAYTMFGKSWTVTKYEDGTKSYEWEIDENDYTNYHSTKSSKFHYNFLESEVGINIYPVDKGAPKVKPWGSWYVALQSVGTWKASKNFHLRSSLGVSWYNFKFEDPSLVAVKTPAGIDFVDYTEVIDVPGADPTKSKISASYATLTIIPTLRTNNGNFRFGAGGYAGYRLGGRGKFVYDVDGDKRKDYTKSNMYIENFRYGLRGEIGIGDVTLFFNYDMNNLFQEAKGPELQAMSFGLRVD</sequence>
<organism evidence="2 3">
    <name type="scientific">Algoriphagus boseongensis</name>
    <dbReference type="NCBI Taxonomy" id="1442587"/>
    <lineage>
        <taxon>Bacteria</taxon>
        <taxon>Pseudomonadati</taxon>
        <taxon>Bacteroidota</taxon>
        <taxon>Cytophagia</taxon>
        <taxon>Cytophagales</taxon>
        <taxon>Cyclobacteriaceae</taxon>
        <taxon>Algoriphagus</taxon>
    </lineage>
</organism>
<evidence type="ECO:0000313" key="3">
    <source>
        <dbReference type="Proteomes" id="UP000294535"/>
    </source>
</evidence>
<evidence type="ECO:0000313" key="2">
    <source>
        <dbReference type="EMBL" id="TDQ16583.1"/>
    </source>
</evidence>
<feature type="signal peptide" evidence="1">
    <location>
        <begin position="1"/>
        <end position="20"/>
    </location>
</feature>
<protein>
    <submittedName>
        <fullName evidence="2">Outer membrane protein with beta-barrel domain</fullName>
    </submittedName>
</protein>
<dbReference type="EMBL" id="SNYF01000007">
    <property type="protein sequence ID" value="TDQ16583.1"/>
    <property type="molecule type" value="Genomic_DNA"/>
</dbReference>
<keyword evidence="3" id="KW-1185">Reference proteome</keyword>
<reference evidence="2 3" key="1">
    <citation type="submission" date="2019-03" db="EMBL/GenBank/DDBJ databases">
        <title>Genomic Encyclopedia of Type Strains, Phase III (KMG-III): the genomes of soil and plant-associated and newly described type strains.</title>
        <authorList>
            <person name="Whitman W."/>
        </authorList>
    </citation>
    <scope>NUCLEOTIDE SEQUENCE [LARGE SCALE GENOMIC DNA]</scope>
    <source>
        <strain evidence="2 3">CECT 8446</strain>
    </source>
</reference>
<keyword evidence="1" id="KW-0732">Signal</keyword>
<evidence type="ECO:0000256" key="1">
    <source>
        <dbReference type="SAM" id="SignalP"/>
    </source>
</evidence>
<name>A0A4V3D232_9BACT</name>
<dbReference type="Proteomes" id="UP000294535">
    <property type="component" value="Unassembled WGS sequence"/>
</dbReference>
<comment type="caution">
    <text evidence="2">The sequence shown here is derived from an EMBL/GenBank/DDBJ whole genome shotgun (WGS) entry which is preliminary data.</text>
</comment>
<dbReference type="OrthoDB" id="891525at2"/>
<accession>A0A4V3D232</accession>
<proteinExistence type="predicted"/>
<dbReference type="AlphaFoldDB" id="A0A4V3D232"/>